<feature type="domain" description="Rubisco LSMT substrate-binding" evidence="4">
    <location>
        <begin position="84"/>
        <end position="223"/>
    </location>
</feature>
<accession>A0AAP0X1C5</accession>
<evidence type="ECO:0000256" key="2">
    <source>
        <dbReference type="ARBA" id="ARBA00022679"/>
    </source>
</evidence>
<proteinExistence type="predicted"/>
<evidence type="ECO:0000313" key="6">
    <source>
        <dbReference type="Proteomes" id="UP001415857"/>
    </source>
</evidence>
<comment type="caution">
    <text evidence="5">The sequence shown here is derived from an EMBL/GenBank/DDBJ whole genome shotgun (WGS) entry which is preliminary data.</text>
</comment>
<evidence type="ECO:0000256" key="3">
    <source>
        <dbReference type="ARBA" id="ARBA00022691"/>
    </source>
</evidence>
<evidence type="ECO:0000313" key="5">
    <source>
        <dbReference type="EMBL" id="KAK9285356.1"/>
    </source>
</evidence>
<dbReference type="Pfam" id="PF09273">
    <property type="entry name" value="Rubis-subs-bind"/>
    <property type="match status" value="1"/>
</dbReference>
<dbReference type="SUPFAM" id="SSF81822">
    <property type="entry name" value="RuBisCo LSMT C-terminal, substrate-binding domain"/>
    <property type="match status" value="1"/>
</dbReference>
<dbReference type="InterPro" id="IPR015353">
    <property type="entry name" value="Rubisco_LSMT_subst-bd"/>
</dbReference>
<sequence>MDTCDICLGTYNWFNSLNEKLIIWLCLECNKVLLCYGTYTNLELLEHYGFLLNENPNDKVYIPLEPDIYSSSSWPKDSLYIHQNGKPSFALLSALRLCATPPNQRRSVGHLAYSGSQLSTENEVFVMEWIAKKCHFILENLPTTVEEDSLLLLTIDKMHDLHNPIKFEDMPSASRQEVCTFLEANGLQGGGCGAELLLSRKILRSMDRWKLAVQWRLSFKKILVDCIYYCTEIIHSISSQNVST</sequence>
<keyword evidence="1" id="KW-0489">Methyltransferase</keyword>
<dbReference type="PANTHER" id="PTHR13271:SF91">
    <property type="entry name" value="PROTEIN SET DOMAIN GROUP 40"/>
    <property type="match status" value="1"/>
</dbReference>
<gene>
    <name evidence="5" type="ORF">L1049_024547</name>
</gene>
<dbReference type="InterPro" id="IPR050600">
    <property type="entry name" value="SETD3_SETD6_MTase"/>
</dbReference>
<organism evidence="5 6">
    <name type="scientific">Liquidambar formosana</name>
    <name type="common">Formosan gum</name>
    <dbReference type="NCBI Taxonomy" id="63359"/>
    <lineage>
        <taxon>Eukaryota</taxon>
        <taxon>Viridiplantae</taxon>
        <taxon>Streptophyta</taxon>
        <taxon>Embryophyta</taxon>
        <taxon>Tracheophyta</taxon>
        <taxon>Spermatophyta</taxon>
        <taxon>Magnoliopsida</taxon>
        <taxon>eudicotyledons</taxon>
        <taxon>Gunneridae</taxon>
        <taxon>Pentapetalae</taxon>
        <taxon>Saxifragales</taxon>
        <taxon>Altingiaceae</taxon>
        <taxon>Liquidambar</taxon>
    </lineage>
</organism>
<dbReference type="GO" id="GO:0032259">
    <property type="term" value="P:methylation"/>
    <property type="evidence" value="ECO:0007669"/>
    <property type="project" value="UniProtKB-KW"/>
</dbReference>
<protein>
    <recommendedName>
        <fullName evidence="4">Rubisco LSMT substrate-binding domain-containing protein</fullName>
    </recommendedName>
</protein>
<evidence type="ECO:0000256" key="1">
    <source>
        <dbReference type="ARBA" id="ARBA00022603"/>
    </source>
</evidence>
<dbReference type="Gene3D" id="3.90.1420.10">
    <property type="entry name" value="Rubisco LSMT, substrate-binding domain"/>
    <property type="match status" value="1"/>
</dbReference>
<evidence type="ECO:0000259" key="4">
    <source>
        <dbReference type="Pfam" id="PF09273"/>
    </source>
</evidence>
<dbReference type="FunFam" id="3.90.1420.10:FF:000010">
    <property type="entry name" value="Protein SET DOMAIN GROUP 40"/>
    <property type="match status" value="1"/>
</dbReference>
<dbReference type="EMBL" id="JBBPBK010000005">
    <property type="protein sequence ID" value="KAK9285356.1"/>
    <property type="molecule type" value="Genomic_DNA"/>
</dbReference>
<name>A0AAP0X1C5_LIQFO</name>
<keyword evidence="6" id="KW-1185">Reference proteome</keyword>
<dbReference type="Proteomes" id="UP001415857">
    <property type="component" value="Unassembled WGS sequence"/>
</dbReference>
<dbReference type="PANTHER" id="PTHR13271">
    <property type="entry name" value="UNCHARACTERIZED PUTATIVE METHYLTRANSFERASE"/>
    <property type="match status" value="1"/>
</dbReference>
<keyword evidence="2" id="KW-0808">Transferase</keyword>
<dbReference type="InterPro" id="IPR036464">
    <property type="entry name" value="Rubisco_LSMT_subst-bd_sf"/>
</dbReference>
<dbReference type="GO" id="GO:0016279">
    <property type="term" value="F:protein-lysine N-methyltransferase activity"/>
    <property type="evidence" value="ECO:0007669"/>
    <property type="project" value="TreeGrafter"/>
</dbReference>
<dbReference type="AlphaFoldDB" id="A0AAP0X1C5"/>
<reference evidence="5 6" key="1">
    <citation type="journal article" date="2024" name="Plant J.">
        <title>Genome sequences and population genomics reveal climatic adaptation and genomic divergence between two closely related sweetgum species.</title>
        <authorList>
            <person name="Xu W.Q."/>
            <person name="Ren C.Q."/>
            <person name="Zhang X.Y."/>
            <person name="Comes H.P."/>
            <person name="Liu X.H."/>
            <person name="Li Y.G."/>
            <person name="Kettle C.J."/>
            <person name="Jalonen R."/>
            <person name="Gaisberger H."/>
            <person name="Ma Y.Z."/>
            <person name="Qiu Y.X."/>
        </authorList>
    </citation>
    <scope>NUCLEOTIDE SEQUENCE [LARGE SCALE GENOMIC DNA]</scope>
    <source>
        <strain evidence="5">Hangzhou</strain>
    </source>
</reference>
<keyword evidence="3" id="KW-0949">S-adenosyl-L-methionine</keyword>